<evidence type="ECO:0000313" key="3">
    <source>
        <dbReference type="Proteomes" id="UP000308149"/>
    </source>
</evidence>
<protein>
    <submittedName>
        <fullName evidence="2">Redoxin domain-containing protein</fullName>
    </submittedName>
</protein>
<dbReference type="Pfam" id="PF00578">
    <property type="entry name" value="AhpC-TSA"/>
    <property type="match status" value="1"/>
</dbReference>
<dbReference type="GO" id="GO:0016491">
    <property type="term" value="F:oxidoreductase activity"/>
    <property type="evidence" value="ECO:0007669"/>
    <property type="project" value="InterPro"/>
</dbReference>
<dbReference type="AlphaFoldDB" id="A0A5B7ZSD6"/>
<dbReference type="PROSITE" id="PS51352">
    <property type="entry name" value="THIOREDOXIN_2"/>
    <property type="match status" value="1"/>
</dbReference>
<gene>
    <name evidence="2" type="ORF">FHQ07_12655</name>
</gene>
<name>A0A5B7ZSD6_9GAMM</name>
<evidence type="ECO:0000259" key="1">
    <source>
        <dbReference type="PROSITE" id="PS51352"/>
    </source>
</evidence>
<organism evidence="2 3">
    <name type="scientific">Thermomonas aquatica</name>
    <dbReference type="NCBI Taxonomy" id="2202149"/>
    <lineage>
        <taxon>Bacteria</taxon>
        <taxon>Pseudomonadati</taxon>
        <taxon>Pseudomonadota</taxon>
        <taxon>Gammaproteobacteria</taxon>
        <taxon>Lysobacterales</taxon>
        <taxon>Lysobacteraceae</taxon>
        <taxon>Thermomonas</taxon>
    </lineage>
</organism>
<dbReference type="EMBL" id="CP040871">
    <property type="protein sequence ID" value="QDA58094.1"/>
    <property type="molecule type" value="Genomic_DNA"/>
</dbReference>
<dbReference type="InterPro" id="IPR036249">
    <property type="entry name" value="Thioredoxin-like_sf"/>
</dbReference>
<dbReference type="PANTHER" id="PTHR42852:SF13">
    <property type="entry name" value="PROTEIN DIPZ"/>
    <property type="match status" value="1"/>
</dbReference>
<sequence length="186" mass="19713">MNDNAHPMAPALQVERWFNTPAPITLDALRGKVVVLEAFQMLCPGCVSHGLPQAMRIRSTFADEQVAVIGLHAVFEHHQAMTAVALQAFLHEYRIPFPVGIDRPGVDQPIPHTMRAYAMRGTPTLALIDRNGRLRQQHFGQVGDLAVGAQIAGLLAEAYSGIPGTGPATGCAEGACAVDAGESAVG</sequence>
<evidence type="ECO:0000313" key="2">
    <source>
        <dbReference type="EMBL" id="QDA58094.1"/>
    </source>
</evidence>
<dbReference type="Gene3D" id="3.40.30.10">
    <property type="entry name" value="Glutaredoxin"/>
    <property type="match status" value="1"/>
</dbReference>
<dbReference type="Proteomes" id="UP000308149">
    <property type="component" value="Chromosome"/>
</dbReference>
<accession>A0A5B7ZSD6</accession>
<reference evidence="2 3" key="1">
    <citation type="submission" date="2019-06" db="EMBL/GenBank/DDBJ databases">
        <title>Thermomonas aquatica sp. nov., isolated from an industrial wastewater treatment plant.</title>
        <authorList>
            <person name="Jeon J.H."/>
            <person name="Park D.-S."/>
        </authorList>
    </citation>
    <scope>NUCLEOTIDE SEQUENCE [LARGE SCALE GENOMIC DNA]</scope>
    <source>
        <strain evidence="2 3">SY21</strain>
    </source>
</reference>
<dbReference type="InterPro" id="IPR013766">
    <property type="entry name" value="Thioredoxin_domain"/>
</dbReference>
<feature type="domain" description="Thioredoxin" evidence="1">
    <location>
        <begin position="3"/>
        <end position="160"/>
    </location>
</feature>
<dbReference type="InterPro" id="IPR050553">
    <property type="entry name" value="Thioredoxin_ResA/DsbE_sf"/>
</dbReference>
<proteinExistence type="predicted"/>
<dbReference type="OrthoDB" id="9811352at2"/>
<dbReference type="RefSeq" id="WP_139717228.1">
    <property type="nucleotide sequence ID" value="NZ_CP040871.1"/>
</dbReference>
<dbReference type="GO" id="GO:0016209">
    <property type="term" value="F:antioxidant activity"/>
    <property type="evidence" value="ECO:0007669"/>
    <property type="project" value="InterPro"/>
</dbReference>
<dbReference type="InterPro" id="IPR000866">
    <property type="entry name" value="AhpC/TSA"/>
</dbReference>
<keyword evidence="3" id="KW-1185">Reference proteome</keyword>
<dbReference type="PANTHER" id="PTHR42852">
    <property type="entry name" value="THIOL:DISULFIDE INTERCHANGE PROTEIN DSBE"/>
    <property type="match status" value="1"/>
</dbReference>
<dbReference type="KEGG" id="thes:FHQ07_12655"/>
<dbReference type="SUPFAM" id="SSF52833">
    <property type="entry name" value="Thioredoxin-like"/>
    <property type="match status" value="1"/>
</dbReference>